<dbReference type="Proteomes" id="UP000245207">
    <property type="component" value="Unassembled WGS sequence"/>
</dbReference>
<reference evidence="2 3" key="1">
    <citation type="journal article" date="2018" name="Mol. Plant">
        <title>The genome of Artemisia annua provides insight into the evolution of Asteraceae family and artemisinin biosynthesis.</title>
        <authorList>
            <person name="Shen Q."/>
            <person name="Zhang L."/>
            <person name="Liao Z."/>
            <person name="Wang S."/>
            <person name="Yan T."/>
            <person name="Shi P."/>
            <person name="Liu M."/>
            <person name="Fu X."/>
            <person name="Pan Q."/>
            <person name="Wang Y."/>
            <person name="Lv Z."/>
            <person name="Lu X."/>
            <person name="Zhang F."/>
            <person name="Jiang W."/>
            <person name="Ma Y."/>
            <person name="Chen M."/>
            <person name="Hao X."/>
            <person name="Li L."/>
            <person name="Tang Y."/>
            <person name="Lv G."/>
            <person name="Zhou Y."/>
            <person name="Sun X."/>
            <person name="Brodelius P.E."/>
            <person name="Rose J.K.C."/>
            <person name="Tang K."/>
        </authorList>
    </citation>
    <scope>NUCLEOTIDE SEQUENCE [LARGE SCALE GENOMIC DNA]</scope>
    <source>
        <strain evidence="3">cv. Huhao1</strain>
        <tissue evidence="2">Leaf</tissue>
    </source>
</reference>
<dbReference type="OrthoDB" id="1747146at2759"/>
<protein>
    <submittedName>
        <fullName evidence="2">Reverse transcriptase, RNA-dependent DNA polymerase, Gag-polypeptide of LTR copia-type</fullName>
    </submittedName>
</protein>
<dbReference type="STRING" id="35608.A0A2U1PCQ7"/>
<feature type="region of interest" description="Disordered" evidence="1">
    <location>
        <begin position="63"/>
        <end position="94"/>
    </location>
</feature>
<feature type="compositionally biased region" description="Low complexity" evidence="1">
    <location>
        <begin position="73"/>
        <end position="82"/>
    </location>
</feature>
<comment type="caution">
    <text evidence="2">The sequence shown here is derived from an EMBL/GenBank/DDBJ whole genome shotgun (WGS) entry which is preliminary data.</text>
</comment>
<keyword evidence="2" id="KW-0808">Transferase</keyword>
<dbReference type="GO" id="GO:0003964">
    <property type="term" value="F:RNA-directed DNA polymerase activity"/>
    <property type="evidence" value="ECO:0007669"/>
    <property type="project" value="UniProtKB-KW"/>
</dbReference>
<dbReference type="PANTHER" id="PTHR34222">
    <property type="entry name" value="GAG_PRE-INTEGRS DOMAIN-CONTAINING PROTEIN"/>
    <property type="match status" value="1"/>
</dbReference>
<keyword evidence="2" id="KW-0548">Nucleotidyltransferase</keyword>
<dbReference type="AlphaFoldDB" id="A0A2U1PCQ7"/>
<gene>
    <name evidence="2" type="ORF">CTI12_AA168210</name>
</gene>
<organism evidence="2 3">
    <name type="scientific">Artemisia annua</name>
    <name type="common">Sweet wormwood</name>
    <dbReference type="NCBI Taxonomy" id="35608"/>
    <lineage>
        <taxon>Eukaryota</taxon>
        <taxon>Viridiplantae</taxon>
        <taxon>Streptophyta</taxon>
        <taxon>Embryophyta</taxon>
        <taxon>Tracheophyta</taxon>
        <taxon>Spermatophyta</taxon>
        <taxon>Magnoliopsida</taxon>
        <taxon>eudicotyledons</taxon>
        <taxon>Gunneridae</taxon>
        <taxon>Pentapetalae</taxon>
        <taxon>asterids</taxon>
        <taxon>campanulids</taxon>
        <taxon>Asterales</taxon>
        <taxon>Asteraceae</taxon>
        <taxon>Asteroideae</taxon>
        <taxon>Anthemideae</taxon>
        <taxon>Artemisiinae</taxon>
        <taxon>Artemisia</taxon>
    </lineage>
</organism>
<keyword evidence="2" id="KW-0695">RNA-directed DNA polymerase</keyword>
<name>A0A2U1PCQ7_ARTAN</name>
<accession>A0A2U1PCQ7</accession>
<keyword evidence="3" id="KW-1185">Reference proteome</keyword>
<evidence type="ECO:0000256" key="1">
    <source>
        <dbReference type="SAM" id="MobiDB-lite"/>
    </source>
</evidence>
<dbReference type="PANTHER" id="PTHR34222:SF77">
    <property type="entry name" value="CCHC-TYPE DOMAIN-CONTAINING PROTEIN"/>
    <property type="match status" value="1"/>
</dbReference>
<sequence>MVNQPTITTNNQTNNVSANFNRASDYRRNVGSGSTLVCEHCGFNGHTKEKCFKLIGFPPNFGKKGNNFRPQNNKKFSNNNYNAPDSSATSEVGPEVAPKIATEVAPEAVAKATTAVVTVTKIEETVNAYYSPGLMGLAYGGTHSVVFVGVLWANKRVNGLWFAPSEWKECRT</sequence>
<evidence type="ECO:0000313" key="3">
    <source>
        <dbReference type="Proteomes" id="UP000245207"/>
    </source>
</evidence>
<dbReference type="EMBL" id="PKPP01001341">
    <property type="protein sequence ID" value="PWA83510.1"/>
    <property type="molecule type" value="Genomic_DNA"/>
</dbReference>
<proteinExistence type="predicted"/>
<evidence type="ECO:0000313" key="2">
    <source>
        <dbReference type="EMBL" id="PWA83510.1"/>
    </source>
</evidence>